<keyword evidence="3" id="KW-1185">Reference proteome</keyword>
<name>A0AAE1BUH5_PETCI</name>
<dbReference type="Proteomes" id="UP001286313">
    <property type="component" value="Unassembled WGS sequence"/>
</dbReference>
<organism evidence="2 3">
    <name type="scientific">Petrolisthes cinctipes</name>
    <name type="common">Flat porcelain crab</name>
    <dbReference type="NCBI Taxonomy" id="88211"/>
    <lineage>
        <taxon>Eukaryota</taxon>
        <taxon>Metazoa</taxon>
        <taxon>Ecdysozoa</taxon>
        <taxon>Arthropoda</taxon>
        <taxon>Crustacea</taxon>
        <taxon>Multicrustacea</taxon>
        <taxon>Malacostraca</taxon>
        <taxon>Eumalacostraca</taxon>
        <taxon>Eucarida</taxon>
        <taxon>Decapoda</taxon>
        <taxon>Pleocyemata</taxon>
        <taxon>Anomura</taxon>
        <taxon>Galatheoidea</taxon>
        <taxon>Porcellanidae</taxon>
        <taxon>Petrolisthes</taxon>
    </lineage>
</organism>
<sequence length="84" mass="10311">RKEVELWKSKQESESLVIQEEDVRGGEWERRRMGEEEDVRGGGCERRRMGEEENGRGGEWERRRMERRRMREEEDGEELMKDRI</sequence>
<gene>
    <name evidence="2" type="ORF">Pcinc_038399</name>
</gene>
<accession>A0AAE1BUH5</accession>
<dbReference type="EMBL" id="JAWQEG010006319">
    <property type="protein sequence ID" value="KAK3855175.1"/>
    <property type="molecule type" value="Genomic_DNA"/>
</dbReference>
<dbReference type="AlphaFoldDB" id="A0AAE1BUH5"/>
<reference evidence="2" key="1">
    <citation type="submission" date="2023-10" db="EMBL/GenBank/DDBJ databases">
        <title>Genome assemblies of two species of porcelain crab, Petrolisthes cinctipes and Petrolisthes manimaculis (Anomura: Porcellanidae).</title>
        <authorList>
            <person name="Angst P."/>
        </authorList>
    </citation>
    <scope>NUCLEOTIDE SEQUENCE</scope>
    <source>
        <strain evidence="2">PB745_01</strain>
        <tissue evidence="2">Gill</tissue>
    </source>
</reference>
<feature type="region of interest" description="Disordered" evidence="1">
    <location>
        <begin position="33"/>
        <end position="84"/>
    </location>
</feature>
<comment type="caution">
    <text evidence="2">The sequence shown here is derived from an EMBL/GenBank/DDBJ whole genome shotgun (WGS) entry which is preliminary data.</text>
</comment>
<proteinExistence type="predicted"/>
<protein>
    <submittedName>
        <fullName evidence="2">Uncharacterized protein</fullName>
    </submittedName>
</protein>
<feature type="non-terminal residue" evidence="2">
    <location>
        <position position="1"/>
    </location>
</feature>
<evidence type="ECO:0000313" key="3">
    <source>
        <dbReference type="Proteomes" id="UP001286313"/>
    </source>
</evidence>
<evidence type="ECO:0000313" key="2">
    <source>
        <dbReference type="EMBL" id="KAK3855175.1"/>
    </source>
</evidence>
<evidence type="ECO:0000256" key="1">
    <source>
        <dbReference type="SAM" id="MobiDB-lite"/>
    </source>
</evidence>